<keyword evidence="4" id="KW-0698">rRNA processing</keyword>
<keyword evidence="8" id="KW-1185">Reference proteome</keyword>
<proteinExistence type="inferred from homology"/>
<dbReference type="GO" id="GO:0032040">
    <property type="term" value="C:small-subunit processome"/>
    <property type="evidence" value="ECO:0007669"/>
    <property type="project" value="InterPro"/>
</dbReference>
<evidence type="ECO:0000313" key="7">
    <source>
        <dbReference type="EMBL" id="PQQ04532.1"/>
    </source>
</evidence>
<evidence type="ECO:0000313" key="8">
    <source>
        <dbReference type="Proteomes" id="UP000250321"/>
    </source>
</evidence>
<dbReference type="STRING" id="2094558.A0A314YB35"/>
<dbReference type="Proteomes" id="UP000250321">
    <property type="component" value="Unassembled WGS sequence"/>
</dbReference>
<dbReference type="GO" id="GO:0030490">
    <property type="term" value="P:maturation of SSU-rRNA"/>
    <property type="evidence" value="ECO:0007669"/>
    <property type="project" value="TreeGrafter"/>
</dbReference>
<evidence type="ECO:0000256" key="2">
    <source>
        <dbReference type="ARBA" id="ARBA00007466"/>
    </source>
</evidence>
<comment type="subcellular location">
    <subcellularLocation>
        <location evidence="1">Nucleus</location>
        <location evidence="1">Nucleolus</location>
    </subcellularLocation>
</comment>
<dbReference type="GO" id="GO:0030692">
    <property type="term" value="C:Noc4p-Nop14p complex"/>
    <property type="evidence" value="ECO:0007669"/>
    <property type="project" value="TreeGrafter"/>
</dbReference>
<comment type="function">
    <text evidence="6">Involved in nucleolar processing of pre-18S ribosomal RNA. Has a role in the nuclear export of 40S pre-ribosomal subunit to the cytoplasm.</text>
</comment>
<organism evidence="7 8">
    <name type="scientific">Prunus yedoensis var. nudiflora</name>
    <dbReference type="NCBI Taxonomy" id="2094558"/>
    <lineage>
        <taxon>Eukaryota</taxon>
        <taxon>Viridiplantae</taxon>
        <taxon>Streptophyta</taxon>
        <taxon>Embryophyta</taxon>
        <taxon>Tracheophyta</taxon>
        <taxon>Spermatophyta</taxon>
        <taxon>Magnoliopsida</taxon>
        <taxon>eudicotyledons</taxon>
        <taxon>Gunneridae</taxon>
        <taxon>Pentapetalae</taxon>
        <taxon>rosids</taxon>
        <taxon>fabids</taxon>
        <taxon>Rosales</taxon>
        <taxon>Rosaceae</taxon>
        <taxon>Amygdaloideae</taxon>
        <taxon>Amygdaleae</taxon>
        <taxon>Prunus</taxon>
    </lineage>
</organism>
<evidence type="ECO:0000256" key="5">
    <source>
        <dbReference type="ARBA" id="ARBA00023242"/>
    </source>
</evidence>
<keyword evidence="5" id="KW-0539">Nucleus</keyword>
<dbReference type="Pfam" id="PF04147">
    <property type="entry name" value="Nop14"/>
    <property type="match status" value="1"/>
</dbReference>
<name>A0A314YB35_PRUYE</name>
<comment type="similarity">
    <text evidence="2">Belongs to the NOP14 family.</text>
</comment>
<accession>A0A314YB35</accession>
<evidence type="ECO:0000256" key="3">
    <source>
        <dbReference type="ARBA" id="ARBA00022517"/>
    </source>
</evidence>
<reference evidence="7 8" key="1">
    <citation type="submission" date="2018-02" db="EMBL/GenBank/DDBJ databases">
        <title>Draft genome of wild Prunus yedoensis var. nudiflora.</title>
        <authorList>
            <person name="Baek S."/>
            <person name="Kim J.-H."/>
            <person name="Choi K."/>
            <person name="Kim G.-B."/>
            <person name="Cho A."/>
            <person name="Jang H."/>
            <person name="Shin C.-H."/>
            <person name="Yu H.-J."/>
            <person name="Mun J.-H."/>
        </authorList>
    </citation>
    <scope>NUCLEOTIDE SEQUENCE [LARGE SCALE GENOMIC DNA]</scope>
    <source>
        <strain evidence="8">cv. Jeju island</strain>
        <tissue evidence="7">Leaf</tissue>
    </source>
</reference>
<dbReference type="PANTHER" id="PTHR23183:SF0">
    <property type="entry name" value="NUCLEOLAR PROTEIN 14"/>
    <property type="match status" value="1"/>
</dbReference>
<dbReference type="AlphaFoldDB" id="A0A314YB35"/>
<comment type="caution">
    <text evidence="7">The sequence shown here is derived from an EMBL/GenBank/DDBJ whole genome shotgun (WGS) entry which is preliminary data.</text>
</comment>
<keyword evidence="3" id="KW-0690">Ribosome biogenesis</keyword>
<evidence type="ECO:0000256" key="6">
    <source>
        <dbReference type="ARBA" id="ARBA00024695"/>
    </source>
</evidence>
<dbReference type="PANTHER" id="PTHR23183">
    <property type="entry name" value="NOP14"/>
    <property type="match status" value="1"/>
</dbReference>
<dbReference type="InterPro" id="IPR007276">
    <property type="entry name" value="Nop14"/>
</dbReference>
<evidence type="ECO:0000256" key="4">
    <source>
        <dbReference type="ARBA" id="ARBA00022552"/>
    </source>
</evidence>
<dbReference type="OrthoDB" id="1730199at2759"/>
<dbReference type="EMBL" id="PJQY01001226">
    <property type="protein sequence ID" value="PQQ04532.1"/>
    <property type="molecule type" value="Genomic_DNA"/>
</dbReference>
<gene>
    <name evidence="7" type="ORF">Pyn_31554</name>
</gene>
<sequence length="266" mass="31144">MDVPEDSSFFSSNNFRASVLLTVIETLRGFVSIYEGFSSFPEFFLPISILLVEVAEQENMPQVLTDKFQDVAQLIKTKADEHHILRQPLQMRKQKPVAIKMLNPKFEENFVKGIDYDPDRERAERRKLKKVLKQEAKGAIRELRKDNSFLYEVKAREKVLMEEEKAEKYGKVRLFLQEQEHAMKSGNWEKAGREGDELETFSLRYVPVDQKLVLNCGCYIRQEVVENVLRCLIHIPDEANYLAQILCNINLFIDVFILKYCIKFLL</sequence>
<protein>
    <submittedName>
        <fullName evidence="7">Nucleolar protein 14</fullName>
    </submittedName>
</protein>
<evidence type="ECO:0000256" key="1">
    <source>
        <dbReference type="ARBA" id="ARBA00004604"/>
    </source>
</evidence>